<evidence type="ECO:0000259" key="6">
    <source>
        <dbReference type="PROSITE" id="PS50888"/>
    </source>
</evidence>
<feature type="region of interest" description="Disordered" evidence="5">
    <location>
        <begin position="1"/>
        <end position="44"/>
    </location>
</feature>
<dbReference type="Proteomes" id="UP001202328">
    <property type="component" value="Unassembled WGS sequence"/>
</dbReference>
<comment type="subcellular location">
    <subcellularLocation>
        <location evidence="1">Nucleus</location>
    </subcellularLocation>
</comment>
<dbReference type="CDD" id="cd18919">
    <property type="entry name" value="bHLH_AtBPE_like"/>
    <property type="match status" value="1"/>
</dbReference>
<feature type="compositionally biased region" description="Basic and acidic residues" evidence="5">
    <location>
        <begin position="222"/>
        <end position="238"/>
    </location>
</feature>
<organism evidence="7 8">
    <name type="scientific">Papaver atlanticum</name>
    <dbReference type="NCBI Taxonomy" id="357466"/>
    <lineage>
        <taxon>Eukaryota</taxon>
        <taxon>Viridiplantae</taxon>
        <taxon>Streptophyta</taxon>
        <taxon>Embryophyta</taxon>
        <taxon>Tracheophyta</taxon>
        <taxon>Spermatophyta</taxon>
        <taxon>Magnoliopsida</taxon>
        <taxon>Ranunculales</taxon>
        <taxon>Papaveraceae</taxon>
        <taxon>Papaveroideae</taxon>
        <taxon>Papaver</taxon>
    </lineage>
</organism>
<dbReference type="InterPro" id="IPR024097">
    <property type="entry name" value="bHLH_ZIP_TF"/>
</dbReference>
<dbReference type="PANTHER" id="PTHR12565">
    <property type="entry name" value="STEROL REGULATORY ELEMENT-BINDING PROTEIN"/>
    <property type="match status" value="1"/>
</dbReference>
<accession>A0AAD4XW64</accession>
<keyword evidence="2" id="KW-0805">Transcription regulation</keyword>
<evidence type="ECO:0000256" key="4">
    <source>
        <dbReference type="ARBA" id="ARBA00023242"/>
    </source>
</evidence>
<dbReference type="SMART" id="SM00353">
    <property type="entry name" value="HLH"/>
    <property type="match status" value="1"/>
</dbReference>
<dbReference type="EMBL" id="JAJJMB010002020">
    <property type="protein sequence ID" value="KAI3953647.1"/>
    <property type="molecule type" value="Genomic_DNA"/>
</dbReference>
<comment type="caution">
    <text evidence="7">The sequence shown here is derived from an EMBL/GenBank/DDBJ whole genome shotgun (WGS) entry which is preliminary data.</text>
</comment>
<protein>
    <recommendedName>
        <fullName evidence="6">BHLH domain-containing protein</fullName>
    </recommendedName>
</protein>
<name>A0AAD4XW64_9MAGN</name>
<dbReference type="InterPro" id="IPR011598">
    <property type="entry name" value="bHLH_dom"/>
</dbReference>
<keyword evidence="3" id="KW-0804">Transcription</keyword>
<dbReference type="GO" id="GO:0003700">
    <property type="term" value="F:DNA-binding transcription factor activity"/>
    <property type="evidence" value="ECO:0007669"/>
    <property type="project" value="TreeGrafter"/>
</dbReference>
<evidence type="ECO:0000256" key="3">
    <source>
        <dbReference type="ARBA" id="ARBA00023163"/>
    </source>
</evidence>
<feature type="domain" description="BHLH" evidence="6">
    <location>
        <begin position="357"/>
        <end position="407"/>
    </location>
</feature>
<feature type="region of interest" description="Disordered" evidence="5">
    <location>
        <begin position="184"/>
        <end position="344"/>
    </location>
</feature>
<evidence type="ECO:0000256" key="1">
    <source>
        <dbReference type="ARBA" id="ARBA00004123"/>
    </source>
</evidence>
<dbReference type="PROSITE" id="PS50888">
    <property type="entry name" value="BHLH"/>
    <property type="match status" value="1"/>
</dbReference>
<dbReference type="PANTHER" id="PTHR12565:SF184">
    <property type="entry name" value="BHLH TRANSCRIPTION FACTOR"/>
    <property type="match status" value="1"/>
</dbReference>
<keyword evidence="4" id="KW-0539">Nucleus</keyword>
<reference evidence="7" key="1">
    <citation type="submission" date="2022-04" db="EMBL/GenBank/DDBJ databases">
        <title>A functionally conserved STORR gene fusion in Papaver species that diverged 16.8 million years ago.</title>
        <authorList>
            <person name="Catania T."/>
        </authorList>
    </citation>
    <scope>NUCLEOTIDE SEQUENCE</scope>
    <source>
        <strain evidence="7">S-188037</strain>
    </source>
</reference>
<evidence type="ECO:0000256" key="2">
    <source>
        <dbReference type="ARBA" id="ARBA00023015"/>
    </source>
</evidence>
<dbReference type="SUPFAM" id="SSF47459">
    <property type="entry name" value="HLH, helix-loop-helix DNA-binding domain"/>
    <property type="match status" value="1"/>
</dbReference>
<dbReference type="InterPro" id="IPR036638">
    <property type="entry name" value="HLH_DNA-bd_sf"/>
</dbReference>
<dbReference type="AlphaFoldDB" id="A0AAD4XW64"/>
<dbReference type="GO" id="GO:0005634">
    <property type="term" value="C:nucleus"/>
    <property type="evidence" value="ECO:0007669"/>
    <property type="project" value="UniProtKB-SubCell"/>
</dbReference>
<feature type="compositionally biased region" description="Basic and acidic residues" evidence="5">
    <location>
        <begin position="331"/>
        <end position="344"/>
    </location>
</feature>
<dbReference type="GO" id="GO:0046983">
    <property type="term" value="F:protein dimerization activity"/>
    <property type="evidence" value="ECO:0007669"/>
    <property type="project" value="InterPro"/>
</dbReference>
<feature type="region of interest" description="Disordered" evidence="5">
    <location>
        <begin position="525"/>
        <end position="546"/>
    </location>
</feature>
<feature type="compositionally biased region" description="Polar residues" evidence="5">
    <location>
        <begin position="239"/>
        <end position="253"/>
    </location>
</feature>
<evidence type="ECO:0000313" key="7">
    <source>
        <dbReference type="EMBL" id="KAI3953647.1"/>
    </source>
</evidence>
<feature type="compositionally biased region" description="Polar residues" evidence="5">
    <location>
        <begin position="189"/>
        <end position="200"/>
    </location>
</feature>
<dbReference type="FunFam" id="4.10.280.10:FF:000002">
    <property type="entry name" value="Basic helix-loop-helix transcription factor"/>
    <property type="match status" value="1"/>
</dbReference>
<feature type="compositionally biased region" description="Polar residues" evidence="5">
    <location>
        <begin position="20"/>
        <end position="44"/>
    </location>
</feature>
<keyword evidence="8" id="KW-1185">Reference proteome</keyword>
<dbReference type="Pfam" id="PF00010">
    <property type="entry name" value="HLH"/>
    <property type="match status" value="1"/>
</dbReference>
<evidence type="ECO:0000313" key="8">
    <source>
        <dbReference type="Proteomes" id="UP001202328"/>
    </source>
</evidence>
<feature type="compositionally biased region" description="Polar residues" evidence="5">
    <location>
        <begin position="208"/>
        <end position="217"/>
    </location>
</feature>
<dbReference type="Gene3D" id="4.10.280.10">
    <property type="entry name" value="Helix-loop-helix DNA-binding domain"/>
    <property type="match status" value="1"/>
</dbReference>
<gene>
    <name evidence="7" type="ORF">MKW98_017471</name>
</gene>
<sequence length="546" mass="58677">MDLSEKEKFGLEKRSGEPLNYQSPNMLPSNWQFNHGNQPLGLASTSDSMEKGDLMMGGSSACSSGSMMDSFTGSLWGHPSSSNNLRLGDHGSSGAVMGNLGWNPLNSVTKQGIYLPPTTGMLHQSLSQFPADSGFIERAARYSCFNGGSFSDMLNPFNVPENLSPYSKNGGAIQGSSDVLFNGLKHIPGSQSQMNESNSAELAKDVSVSANRGTTDGSPMKNEVKKGNFVRTPDETKQRVGNSSNESDDANCSGSGGGAGREDQSMLEGAGREPSSSKGLAPKKRRRGGQVSEPDQGKSPVQVTGEAANEDSDSKQKDDQNPSPSAKGNKHGKDKDNSQTSDAPKEDYIHVRARRGQATNSHSLAERVRREKISERMKFLQDLVPGCNKVTGKAVMLDEIINYVQSLQRQVEFLSMKLSAVNPRLGLNLESLLAKDILQSRVGPSSSMGFPQDMIMAHPQLHPSQPGLIQSGIPGMGNPSDALRRTINSQLMAMNAGYKEPNPQMPNAWDDELNNVIQMSFDPNGPFNGQDLNAASLPPGQMKVEL</sequence>
<feature type="compositionally biased region" description="Basic and acidic residues" evidence="5">
    <location>
        <begin position="1"/>
        <end position="16"/>
    </location>
</feature>
<proteinExistence type="predicted"/>
<evidence type="ECO:0000256" key="5">
    <source>
        <dbReference type="SAM" id="MobiDB-lite"/>
    </source>
</evidence>